<dbReference type="SUPFAM" id="SSF53448">
    <property type="entry name" value="Nucleotide-diphospho-sugar transferases"/>
    <property type="match status" value="1"/>
</dbReference>
<proteinExistence type="predicted"/>
<dbReference type="Pfam" id="PF02348">
    <property type="entry name" value="CTP_transf_3"/>
    <property type="match status" value="1"/>
</dbReference>
<dbReference type="EMBL" id="FOAA01000003">
    <property type="protein sequence ID" value="SEK59296.1"/>
    <property type="molecule type" value="Genomic_DNA"/>
</dbReference>
<dbReference type="AlphaFoldDB" id="A0A1H7I9X3"/>
<dbReference type="PANTHER" id="PTHR21485">
    <property type="entry name" value="HAD SUPERFAMILY MEMBERS CMAS AND KDSC"/>
    <property type="match status" value="1"/>
</dbReference>
<dbReference type="STRING" id="1396821.SAMN05444515_10379"/>
<dbReference type="InterPro" id="IPR003329">
    <property type="entry name" value="Cytidylyl_trans"/>
</dbReference>
<name>A0A1H7I9X3_9GAMM</name>
<keyword evidence="1" id="KW-0808">Transferase</keyword>
<dbReference type="GO" id="GO:0008781">
    <property type="term" value="F:N-acylneuraminate cytidylyltransferase activity"/>
    <property type="evidence" value="ECO:0007669"/>
    <property type="project" value="TreeGrafter"/>
</dbReference>
<dbReference type="InterPro" id="IPR050793">
    <property type="entry name" value="CMP-NeuNAc_synthase"/>
</dbReference>
<evidence type="ECO:0000313" key="2">
    <source>
        <dbReference type="Proteomes" id="UP000199256"/>
    </source>
</evidence>
<evidence type="ECO:0000313" key="1">
    <source>
        <dbReference type="EMBL" id="SEK59296.1"/>
    </source>
</evidence>
<keyword evidence="1" id="KW-0548">Nucleotidyltransferase</keyword>
<dbReference type="Proteomes" id="UP000199256">
    <property type="component" value="Unassembled WGS sequence"/>
</dbReference>
<dbReference type="InterPro" id="IPR029044">
    <property type="entry name" value="Nucleotide-diphossugar_trans"/>
</dbReference>
<reference evidence="2" key="1">
    <citation type="submission" date="2016-10" db="EMBL/GenBank/DDBJ databases">
        <authorList>
            <person name="Varghese N."/>
            <person name="Submissions S."/>
        </authorList>
    </citation>
    <scope>NUCLEOTIDE SEQUENCE [LARGE SCALE GENOMIC DNA]</scope>
    <source>
        <strain evidence="2">DSM 241</strain>
    </source>
</reference>
<gene>
    <name evidence="1" type="ORF">SAMN05444515_10379</name>
</gene>
<dbReference type="PANTHER" id="PTHR21485:SF6">
    <property type="entry name" value="N-ACYLNEURAMINATE CYTIDYLYLTRANSFERASE-RELATED"/>
    <property type="match status" value="1"/>
</dbReference>
<dbReference type="RefSeq" id="WP_177169839.1">
    <property type="nucleotide sequence ID" value="NZ_FOAA01000003.1"/>
</dbReference>
<organism evidence="1 2">
    <name type="scientific">Ectothiorhodospira marina</name>
    <dbReference type="NCBI Taxonomy" id="1396821"/>
    <lineage>
        <taxon>Bacteria</taxon>
        <taxon>Pseudomonadati</taxon>
        <taxon>Pseudomonadota</taxon>
        <taxon>Gammaproteobacteria</taxon>
        <taxon>Chromatiales</taxon>
        <taxon>Ectothiorhodospiraceae</taxon>
        <taxon>Ectothiorhodospira</taxon>
    </lineage>
</organism>
<keyword evidence="2" id="KW-1185">Reference proteome</keyword>
<dbReference type="CDD" id="cd02513">
    <property type="entry name" value="CMP-NeuAc_Synthase"/>
    <property type="match status" value="1"/>
</dbReference>
<accession>A0A1H7I9X3</accession>
<protein>
    <submittedName>
        <fullName evidence="1">N-acylneuraminate cytidylyltransferase</fullName>
    </submittedName>
</protein>
<dbReference type="Gene3D" id="3.90.550.10">
    <property type="entry name" value="Spore Coat Polysaccharide Biosynthesis Protein SpsA, Chain A"/>
    <property type="match status" value="1"/>
</dbReference>
<sequence length="227" mass="25501">MRLLALIPARGGSKGIPRKNIKPLAGKPLLGWTIDVARQAGSIDRIVVSTEDEEIAALARDLGAEVPFMRPAALSADDTPGIEPVIHALEQLPEVDWVLLLQPTSPLRAAEDIEGIVQLCLEREAPSAVSVTAVDKHPYWMYQRDEKDRLEPMIPDQPAITTRQELPPTYVLNGALYLARRDWLLEQRRFVGPDTLGYVMPPERSVDLDTPRDWDWVEFLIERENAK</sequence>